<dbReference type="GO" id="GO:0071111">
    <property type="term" value="F:cyclic-guanylate-specific phosphodiesterase activity"/>
    <property type="evidence" value="ECO:0007669"/>
    <property type="project" value="InterPro"/>
</dbReference>
<name>A0A9D9I0G0_9FIRM</name>
<dbReference type="SMART" id="SM00052">
    <property type="entry name" value="EAL"/>
    <property type="match status" value="1"/>
</dbReference>
<dbReference type="InterPro" id="IPR029787">
    <property type="entry name" value="Nucleotide_cyclase"/>
</dbReference>
<feature type="transmembrane region" description="Helical" evidence="1">
    <location>
        <begin position="294"/>
        <end position="315"/>
    </location>
</feature>
<dbReference type="InterPro" id="IPR050706">
    <property type="entry name" value="Cyclic-di-GMP_PDE-like"/>
</dbReference>
<sequence>MVLEIKTKKRIYFIICYIMLVVLITTIFRQYTNQKIENQLMTSLEDLSQQNILLIQNRMGDKLKELSNLAKKLEQNEVCTCEEVYDDLEEFADVFEFKEMGIALLDGMAYMSGDKEEITKYDISDREYFQYSKNGKQYISKILRHVRDQSLINVYSVPIQDKQGEVAGVLFGIKEANDFIQSFKVPIFNGKGDTYLIDSNGDIMTGTLGNVMSGILNETDETTNLFERLNKYSGNQKATKTLSQLLKENKSGSIYMNDNGYQYANISPTNVNDWWLVTVAPKNVLQERVKEISYAIQILGGCIALGAIIILILIIRMQKKSEKYLQGIAYIDQFTNLYNKVYFEKKFLSNIKEVSGKQAALVIFNIRRFKMINEIYGEHIGNELLRSIASLLQESITSEKEMMMHGHADEFAALYFYDTKRELEERINEILEKIEIIECENNKIKLSMAVGIYEVQNLEYSFEKAYNYANIAKKDSKKSSGSSFSYYSKELRDIEINQKKLNDSIREGIKKKEFKAWFQPKFNAYTQKIIGAEALARWYKEDGTVLSPFHFIEFSEQAGLIQDIDQLIIEDVCIKMNEWKKQGLPYITVSVNLSRAYLNNVNSIYALKRILDKYEISSEYIQMEITESALVDSEEELSNIIDMLHLLGFKVLLDDFGVGYSSLISINNLNFDVLKIDKSFIDTIGTEKGEYITKYIIELGKKLGMDIIAEGVETEEEYIFLKNQKCDMIQGYYFSKPLEASKFEELLKESQIK</sequence>
<dbReference type="PANTHER" id="PTHR33121:SF79">
    <property type="entry name" value="CYCLIC DI-GMP PHOSPHODIESTERASE PDED-RELATED"/>
    <property type="match status" value="1"/>
</dbReference>
<accession>A0A9D9I0G0</accession>
<feature type="domain" description="GGDEF" evidence="3">
    <location>
        <begin position="357"/>
        <end position="489"/>
    </location>
</feature>
<dbReference type="PROSITE" id="PS50887">
    <property type="entry name" value="GGDEF"/>
    <property type="match status" value="1"/>
</dbReference>
<proteinExistence type="predicted"/>
<dbReference type="InterPro" id="IPR043128">
    <property type="entry name" value="Rev_trsase/Diguanyl_cyclase"/>
</dbReference>
<comment type="caution">
    <text evidence="4">The sequence shown here is derived from an EMBL/GenBank/DDBJ whole genome shotgun (WGS) entry which is preliminary data.</text>
</comment>
<reference evidence="4" key="2">
    <citation type="journal article" date="2021" name="PeerJ">
        <title>Extensive microbial diversity within the chicken gut microbiome revealed by metagenomics and culture.</title>
        <authorList>
            <person name="Gilroy R."/>
            <person name="Ravi A."/>
            <person name="Getino M."/>
            <person name="Pursley I."/>
            <person name="Horton D.L."/>
            <person name="Alikhan N.F."/>
            <person name="Baker D."/>
            <person name="Gharbi K."/>
            <person name="Hall N."/>
            <person name="Watson M."/>
            <person name="Adriaenssens E.M."/>
            <person name="Foster-Nyarko E."/>
            <person name="Jarju S."/>
            <person name="Secka A."/>
            <person name="Antonio M."/>
            <person name="Oren A."/>
            <person name="Chaudhuri R.R."/>
            <person name="La Ragione R."/>
            <person name="Hildebrand F."/>
            <person name="Pallen M.J."/>
        </authorList>
    </citation>
    <scope>NUCLEOTIDE SEQUENCE</scope>
    <source>
        <strain evidence="4">E3-2379</strain>
    </source>
</reference>
<dbReference type="SMART" id="SM00267">
    <property type="entry name" value="GGDEF"/>
    <property type="match status" value="1"/>
</dbReference>
<keyword evidence="1" id="KW-0812">Transmembrane</keyword>
<dbReference type="PANTHER" id="PTHR33121">
    <property type="entry name" value="CYCLIC DI-GMP PHOSPHODIESTERASE PDEF"/>
    <property type="match status" value="1"/>
</dbReference>
<protein>
    <submittedName>
        <fullName evidence="4">EAL domain-containing protein</fullName>
    </submittedName>
</protein>
<dbReference type="Proteomes" id="UP000823618">
    <property type="component" value="Unassembled WGS sequence"/>
</dbReference>
<dbReference type="AlphaFoldDB" id="A0A9D9I0G0"/>
<dbReference type="Gene3D" id="3.30.70.270">
    <property type="match status" value="1"/>
</dbReference>
<dbReference type="NCBIfam" id="TIGR00254">
    <property type="entry name" value="GGDEF"/>
    <property type="match status" value="1"/>
</dbReference>
<dbReference type="CDD" id="cd01948">
    <property type="entry name" value="EAL"/>
    <property type="match status" value="1"/>
</dbReference>
<dbReference type="Pfam" id="PF00990">
    <property type="entry name" value="GGDEF"/>
    <property type="match status" value="1"/>
</dbReference>
<dbReference type="Gene3D" id="3.20.20.450">
    <property type="entry name" value="EAL domain"/>
    <property type="match status" value="1"/>
</dbReference>
<dbReference type="Pfam" id="PF00563">
    <property type="entry name" value="EAL"/>
    <property type="match status" value="1"/>
</dbReference>
<evidence type="ECO:0000256" key="1">
    <source>
        <dbReference type="SAM" id="Phobius"/>
    </source>
</evidence>
<dbReference type="SUPFAM" id="SSF141868">
    <property type="entry name" value="EAL domain-like"/>
    <property type="match status" value="1"/>
</dbReference>
<dbReference type="PROSITE" id="PS50883">
    <property type="entry name" value="EAL"/>
    <property type="match status" value="1"/>
</dbReference>
<dbReference type="InterPro" id="IPR000160">
    <property type="entry name" value="GGDEF_dom"/>
</dbReference>
<dbReference type="Gene3D" id="3.30.450.20">
    <property type="entry name" value="PAS domain"/>
    <property type="match status" value="1"/>
</dbReference>
<keyword evidence="1" id="KW-0472">Membrane</keyword>
<organism evidence="4 5">
    <name type="scientific">Candidatus Scybalomonas excrementavium</name>
    <dbReference type="NCBI Taxonomy" id="2840943"/>
    <lineage>
        <taxon>Bacteria</taxon>
        <taxon>Bacillati</taxon>
        <taxon>Bacillota</taxon>
        <taxon>Clostridia</taxon>
        <taxon>Lachnospirales</taxon>
        <taxon>Lachnospiraceae</taxon>
        <taxon>Lachnospiraceae incertae sedis</taxon>
        <taxon>Candidatus Scybalomonas</taxon>
    </lineage>
</organism>
<evidence type="ECO:0000259" key="2">
    <source>
        <dbReference type="PROSITE" id="PS50883"/>
    </source>
</evidence>
<dbReference type="InterPro" id="IPR001633">
    <property type="entry name" value="EAL_dom"/>
</dbReference>
<evidence type="ECO:0000313" key="5">
    <source>
        <dbReference type="Proteomes" id="UP000823618"/>
    </source>
</evidence>
<dbReference type="SUPFAM" id="SSF55073">
    <property type="entry name" value="Nucleotide cyclase"/>
    <property type="match status" value="1"/>
</dbReference>
<dbReference type="EMBL" id="JADIML010000203">
    <property type="protein sequence ID" value="MBO8463739.1"/>
    <property type="molecule type" value="Genomic_DNA"/>
</dbReference>
<gene>
    <name evidence="4" type="ORF">IAC13_07405</name>
</gene>
<dbReference type="InterPro" id="IPR035919">
    <property type="entry name" value="EAL_sf"/>
</dbReference>
<evidence type="ECO:0000313" key="4">
    <source>
        <dbReference type="EMBL" id="MBO8463739.1"/>
    </source>
</evidence>
<evidence type="ECO:0000259" key="3">
    <source>
        <dbReference type="PROSITE" id="PS50887"/>
    </source>
</evidence>
<dbReference type="CDD" id="cd12914">
    <property type="entry name" value="PDC1_DGC_like"/>
    <property type="match status" value="1"/>
</dbReference>
<keyword evidence="1" id="KW-1133">Transmembrane helix</keyword>
<feature type="domain" description="EAL" evidence="2">
    <location>
        <begin position="498"/>
        <end position="751"/>
    </location>
</feature>
<reference evidence="4" key="1">
    <citation type="submission" date="2020-10" db="EMBL/GenBank/DDBJ databases">
        <authorList>
            <person name="Gilroy R."/>
        </authorList>
    </citation>
    <scope>NUCLEOTIDE SEQUENCE</scope>
    <source>
        <strain evidence="4">E3-2379</strain>
    </source>
</reference>
<feature type="transmembrane region" description="Helical" evidence="1">
    <location>
        <begin position="12"/>
        <end position="31"/>
    </location>
</feature>